<reference evidence="1 2" key="1">
    <citation type="submission" date="2020-08" db="EMBL/GenBank/DDBJ databases">
        <title>Genome public.</title>
        <authorList>
            <person name="Liu C."/>
            <person name="Sun Q."/>
        </authorList>
    </citation>
    <scope>NUCLEOTIDE SEQUENCE [LARGE SCALE GENOMIC DNA]</scope>
    <source>
        <strain evidence="1 2">BX2</strain>
    </source>
</reference>
<name>A0ABR7E8P9_9BACT</name>
<dbReference type="EMBL" id="JACOOI010000031">
    <property type="protein sequence ID" value="MBC5645459.1"/>
    <property type="molecule type" value="Genomic_DNA"/>
</dbReference>
<evidence type="ECO:0000313" key="2">
    <source>
        <dbReference type="Proteomes" id="UP000644010"/>
    </source>
</evidence>
<sequence>MDLEQYTDKQIVDGILANNKVVIEYFFLKKCSALFIYILQNIFDGNIDKKELISELYLYMADQDWYKVRQFDYRSKLMTWTSVVAVRFFQKKKRELIENKSSETLNKEMDKIANVTMFIDCKMDVCNALKKMPNERYRKVIEALDLKEVHPESLAEEMKITVDNLYNIHRRALMQLKNVMGRKEEYYG</sequence>
<evidence type="ECO:0000313" key="1">
    <source>
        <dbReference type="EMBL" id="MBC5645459.1"/>
    </source>
</evidence>
<gene>
    <name evidence="1" type="ORF">H8S77_21475</name>
</gene>
<protein>
    <submittedName>
        <fullName evidence="1">Sigma-70 family RNA polymerase sigma factor</fullName>
    </submittedName>
</protein>
<dbReference type="NCBIfam" id="TIGR02937">
    <property type="entry name" value="sigma70-ECF"/>
    <property type="match status" value="1"/>
</dbReference>
<accession>A0ABR7E8P9</accession>
<organism evidence="1 2">
    <name type="scientific">Parabacteroides segnis</name>
    <dbReference type="NCBI Taxonomy" id="2763058"/>
    <lineage>
        <taxon>Bacteria</taxon>
        <taxon>Pseudomonadati</taxon>
        <taxon>Bacteroidota</taxon>
        <taxon>Bacteroidia</taxon>
        <taxon>Bacteroidales</taxon>
        <taxon>Tannerellaceae</taxon>
        <taxon>Parabacteroides</taxon>
    </lineage>
</organism>
<dbReference type="SUPFAM" id="SSF88659">
    <property type="entry name" value="Sigma3 and sigma4 domains of RNA polymerase sigma factors"/>
    <property type="match status" value="1"/>
</dbReference>
<proteinExistence type="predicted"/>
<dbReference type="RefSeq" id="WP_186961121.1">
    <property type="nucleotide sequence ID" value="NZ_JACOOI010000031.1"/>
</dbReference>
<dbReference type="InterPro" id="IPR014284">
    <property type="entry name" value="RNA_pol_sigma-70_dom"/>
</dbReference>
<keyword evidence="2" id="KW-1185">Reference proteome</keyword>
<dbReference type="InterPro" id="IPR013324">
    <property type="entry name" value="RNA_pol_sigma_r3/r4-like"/>
</dbReference>
<dbReference type="Proteomes" id="UP000644010">
    <property type="component" value="Unassembled WGS sequence"/>
</dbReference>
<comment type="caution">
    <text evidence="1">The sequence shown here is derived from an EMBL/GenBank/DDBJ whole genome shotgun (WGS) entry which is preliminary data.</text>
</comment>